<accession>A0A2I0AMZ6</accession>
<keyword evidence="3" id="KW-1185">Reference proteome</keyword>
<reference evidence="2 3" key="1">
    <citation type="journal article" date="2017" name="Nature">
        <title>The Apostasia genome and the evolution of orchids.</title>
        <authorList>
            <person name="Zhang G.Q."/>
            <person name="Liu K.W."/>
            <person name="Li Z."/>
            <person name="Lohaus R."/>
            <person name="Hsiao Y.Y."/>
            <person name="Niu S.C."/>
            <person name="Wang J.Y."/>
            <person name="Lin Y.C."/>
            <person name="Xu Q."/>
            <person name="Chen L.J."/>
            <person name="Yoshida K."/>
            <person name="Fujiwara S."/>
            <person name="Wang Z.W."/>
            <person name="Zhang Y.Q."/>
            <person name="Mitsuda N."/>
            <person name="Wang M."/>
            <person name="Liu G.H."/>
            <person name="Pecoraro L."/>
            <person name="Huang H.X."/>
            <person name="Xiao X.J."/>
            <person name="Lin M."/>
            <person name="Wu X.Y."/>
            <person name="Wu W.L."/>
            <person name="Chen Y.Y."/>
            <person name="Chang S.B."/>
            <person name="Sakamoto S."/>
            <person name="Ohme-Takagi M."/>
            <person name="Yagi M."/>
            <person name="Zeng S.J."/>
            <person name="Shen C.Y."/>
            <person name="Yeh C.M."/>
            <person name="Luo Y.B."/>
            <person name="Tsai W.C."/>
            <person name="Van de Peer Y."/>
            <person name="Liu Z.J."/>
        </authorList>
    </citation>
    <scope>NUCLEOTIDE SEQUENCE [LARGE SCALE GENOMIC DNA]</scope>
    <source>
        <strain evidence="3">cv. Shenzhen</strain>
        <tissue evidence="2">Stem</tissue>
    </source>
</reference>
<evidence type="ECO:0000256" key="1">
    <source>
        <dbReference type="SAM" id="MobiDB-lite"/>
    </source>
</evidence>
<dbReference type="STRING" id="1088818.A0A2I0AMZ6"/>
<protein>
    <submittedName>
        <fullName evidence="2">Uncharacterized protein</fullName>
    </submittedName>
</protein>
<sequence>MAPKKQLQRKGSAKVPSKSAPKLQISAENERRLRRLLLNTDRPSKSAAVVANPAAADTVASRTQRAKRLRGVYDKLSLEGFTPDQIEQALSALNVGYFRLLRPF</sequence>
<proteinExistence type="predicted"/>
<feature type="compositionally biased region" description="Basic residues" evidence="1">
    <location>
        <begin position="1"/>
        <end position="12"/>
    </location>
</feature>
<organism evidence="2 3">
    <name type="scientific">Apostasia shenzhenica</name>
    <dbReference type="NCBI Taxonomy" id="1088818"/>
    <lineage>
        <taxon>Eukaryota</taxon>
        <taxon>Viridiplantae</taxon>
        <taxon>Streptophyta</taxon>
        <taxon>Embryophyta</taxon>
        <taxon>Tracheophyta</taxon>
        <taxon>Spermatophyta</taxon>
        <taxon>Magnoliopsida</taxon>
        <taxon>Liliopsida</taxon>
        <taxon>Asparagales</taxon>
        <taxon>Orchidaceae</taxon>
        <taxon>Apostasioideae</taxon>
        <taxon>Apostasia</taxon>
    </lineage>
</organism>
<name>A0A2I0AMZ6_9ASPA</name>
<dbReference type="Proteomes" id="UP000236161">
    <property type="component" value="Unassembled WGS sequence"/>
</dbReference>
<evidence type="ECO:0000313" key="2">
    <source>
        <dbReference type="EMBL" id="PKA56836.1"/>
    </source>
</evidence>
<dbReference type="AlphaFoldDB" id="A0A2I0AMZ6"/>
<dbReference type="OrthoDB" id="5600252at2759"/>
<gene>
    <name evidence="2" type="ORF">AXF42_Ash002139</name>
</gene>
<feature type="region of interest" description="Disordered" evidence="1">
    <location>
        <begin position="1"/>
        <end position="26"/>
    </location>
</feature>
<dbReference type="EMBL" id="KZ451969">
    <property type="protein sequence ID" value="PKA56836.1"/>
    <property type="molecule type" value="Genomic_DNA"/>
</dbReference>
<evidence type="ECO:0000313" key="3">
    <source>
        <dbReference type="Proteomes" id="UP000236161"/>
    </source>
</evidence>